<dbReference type="InterPro" id="IPR004252">
    <property type="entry name" value="Probable_transposase_24"/>
</dbReference>
<organism evidence="1 2">
    <name type="scientific">Anisodus tanguticus</name>
    <dbReference type="NCBI Taxonomy" id="243964"/>
    <lineage>
        <taxon>Eukaryota</taxon>
        <taxon>Viridiplantae</taxon>
        <taxon>Streptophyta</taxon>
        <taxon>Embryophyta</taxon>
        <taxon>Tracheophyta</taxon>
        <taxon>Spermatophyta</taxon>
        <taxon>Magnoliopsida</taxon>
        <taxon>eudicotyledons</taxon>
        <taxon>Gunneridae</taxon>
        <taxon>Pentapetalae</taxon>
        <taxon>asterids</taxon>
        <taxon>lamiids</taxon>
        <taxon>Solanales</taxon>
        <taxon>Solanaceae</taxon>
        <taxon>Solanoideae</taxon>
        <taxon>Hyoscyameae</taxon>
        <taxon>Anisodus</taxon>
    </lineage>
</organism>
<dbReference type="AlphaFoldDB" id="A0AAE1R3V2"/>
<dbReference type="Pfam" id="PF03004">
    <property type="entry name" value="Transposase_24"/>
    <property type="match status" value="1"/>
</dbReference>
<evidence type="ECO:0000313" key="1">
    <source>
        <dbReference type="EMBL" id="KAK4344421.1"/>
    </source>
</evidence>
<protein>
    <submittedName>
        <fullName evidence="1">Uncharacterized protein</fullName>
    </submittedName>
</protein>
<name>A0AAE1R3V2_9SOLA</name>
<comment type="caution">
    <text evidence="1">The sequence shown here is derived from an EMBL/GenBank/DDBJ whole genome shotgun (WGS) entry which is preliminary data.</text>
</comment>
<reference evidence="1" key="1">
    <citation type="submission" date="2023-12" db="EMBL/GenBank/DDBJ databases">
        <title>Genome assembly of Anisodus tanguticus.</title>
        <authorList>
            <person name="Wang Y.-J."/>
        </authorList>
    </citation>
    <scope>NUCLEOTIDE SEQUENCE</scope>
    <source>
        <strain evidence="1">KB-2021</strain>
        <tissue evidence="1">Leaf</tissue>
    </source>
</reference>
<keyword evidence="2" id="KW-1185">Reference proteome</keyword>
<accession>A0AAE1R3V2</accession>
<dbReference type="Proteomes" id="UP001291623">
    <property type="component" value="Unassembled WGS sequence"/>
</dbReference>
<evidence type="ECO:0000313" key="2">
    <source>
        <dbReference type="Proteomes" id="UP001291623"/>
    </source>
</evidence>
<gene>
    <name evidence="1" type="ORF">RND71_037515</name>
</gene>
<proteinExistence type="predicted"/>
<sequence>MGIDERPDQLSHKPSHTLSAKQLSLSIAALISLGLSTKCWWKPEHEALVAQNFEKKAGNILKHVLCRARINNLQPRWICDDSWQELLHYWATDQKFLKHFANAKAAKASENGGSLHTSGATSQVDVKKLEITRGHVVPQDEIFKITHTRKEKNAG</sequence>
<dbReference type="EMBL" id="JAVYJV010000020">
    <property type="protein sequence ID" value="KAK4344421.1"/>
    <property type="molecule type" value="Genomic_DNA"/>
</dbReference>